<evidence type="ECO:0000259" key="1">
    <source>
        <dbReference type="Pfam" id="PF12697"/>
    </source>
</evidence>
<evidence type="ECO:0000313" key="2">
    <source>
        <dbReference type="EMBL" id="MDM7853558.1"/>
    </source>
</evidence>
<comment type="caution">
    <text evidence="2">The sequence shown here is derived from an EMBL/GenBank/DDBJ whole genome shotgun (WGS) entry which is preliminary data.</text>
</comment>
<proteinExistence type="predicted"/>
<reference evidence="2 3" key="1">
    <citation type="submission" date="2023-06" db="EMBL/GenBank/DDBJ databases">
        <title>Cellulomonas sp. MW4 Whole genome sequence.</title>
        <authorList>
            <person name="Park S."/>
        </authorList>
    </citation>
    <scope>NUCLEOTIDE SEQUENCE [LARGE SCALE GENOMIC DNA]</scope>
    <source>
        <strain evidence="2 3">MW4</strain>
    </source>
</reference>
<protein>
    <submittedName>
        <fullName evidence="2">Alpha/beta fold hydrolase</fullName>
    </submittedName>
</protein>
<dbReference type="InterPro" id="IPR000073">
    <property type="entry name" value="AB_hydrolase_1"/>
</dbReference>
<feature type="domain" description="AB hydrolase-1" evidence="1">
    <location>
        <begin position="90"/>
        <end position="257"/>
    </location>
</feature>
<name>A0ABT7SBJ2_9CELL</name>
<dbReference type="SUPFAM" id="SSF53474">
    <property type="entry name" value="alpha/beta-Hydrolases"/>
    <property type="match status" value="1"/>
</dbReference>
<accession>A0ABT7SBJ2</accession>
<sequence>MTATPVPRSRVPISRAATRVAVRTTIRSLGAVAPPVAVRTAAALMMRVGRPAVIRPADRPVHERSVRGTLDVRSERVATYRWGDADAPTVLVAHGWQLRASRMAAVVAGLEAAGLTVVAFDAVAHGDSTGRTTNVLEVAEVLQRLADGVVARGAEVAGVVGHSLGGLAAGIALRDGLPSTRWVAINAPCSVASVETSFARNVALPPRLVPALDTAVVHRLFPDDPGASARAELVEHPAPPGVAALFVRDVDDTLGQPGDSRRLHAAHPGSDLLVTSGLGHNRVLDDAYVVRSVLRHVTAAPVHR</sequence>
<dbReference type="Proteomes" id="UP001529338">
    <property type="component" value="Unassembled WGS sequence"/>
</dbReference>
<keyword evidence="2" id="KW-0378">Hydrolase</keyword>
<dbReference type="Pfam" id="PF12697">
    <property type="entry name" value="Abhydrolase_6"/>
    <property type="match status" value="1"/>
</dbReference>
<dbReference type="RefSeq" id="WP_289453081.1">
    <property type="nucleotide sequence ID" value="NZ_JAUCGQ010000001.1"/>
</dbReference>
<keyword evidence="3" id="KW-1185">Reference proteome</keyword>
<dbReference type="Gene3D" id="3.40.50.1820">
    <property type="entry name" value="alpha/beta hydrolase"/>
    <property type="match status" value="1"/>
</dbReference>
<organism evidence="2 3">
    <name type="scientific">Cellulomonas alba</name>
    <dbReference type="NCBI Taxonomy" id="3053467"/>
    <lineage>
        <taxon>Bacteria</taxon>
        <taxon>Bacillati</taxon>
        <taxon>Actinomycetota</taxon>
        <taxon>Actinomycetes</taxon>
        <taxon>Micrococcales</taxon>
        <taxon>Cellulomonadaceae</taxon>
        <taxon>Cellulomonas</taxon>
    </lineage>
</organism>
<dbReference type="GO" id="GO:0016787">
    <property type="term" value="F:hydrolase activity"/>
    <property type="evidence" value="ECO:0007669"/>
    <property type="project" value="UniProtKB-KW"/>
</dbReference>
<gene>
    <name evidence="2" type="ORF">QRT04_01325</name>
</gene>
<evidence type="ECO:0000313" key="3">
    <source>
        <dbReference type="Proteomes" id="UP001529338"/>
    </source>
</evidence>
<dbReference type="InterPro" id="IPR029058">
    <property type="entry name" value="AB_hydrolase_fold"/>
</dbReference>
<dbReference type="EMBL" id="JAUCGQ010000001">
    <property type="protein sequence ID" value="MDM7853558.1"/>
    <property type="molecule type" value="Genomic_DNA"/>
</dbReference>